<gene>
    <name evidence="2" type="ORF">Ctob_011485</name>
</gene>
<evidence type="ECO:0000313" key="2">
    <source>
        <dbReference type="EMBL" id="KOO34634.1"/>
    </source>
</evidence>
<keyword evidence="3" id="KW-1185">Reference proteome</keyword>
<name>A0A0M0K758_9EUKA</name>
<sequence length="293" mass="30374">MRAFMAQQQAQKEAALAHLNATLGTGGAQAGDEGLYAALGVVGRGAKQLPGTESTNTTRIAPERQVHGGGFFFSGGSDASPAQSEQAEHSVLMAANDDDMFMDDDNGGSFLGSDDGELSPTASEAAAVPATSPTSGSDHSYGDFAAMHAGPLLAAAPVLSKLVVEPGALTAQPVFVRSATGSILFCNFAATDAVGLPRGEWPQAWQITPQVVSPPYAPGVTSEMRGELDLLRDPVDQHDPVALPAPTSNFNVLLQNSRGIYQSMLCAHRIPFWMASSDNSGTKRAVVLYVGSG</sequence>
<feature type="region of interest" description="Disordered" evidence="1">
    <location>
        <begin position="104"/>
        <end position="139"/>
    </location>
</feature>
<dbReference type="EMBL" id="JWZX01001148">
    <property type="protein sequence ID" value="KOO34634.1"/>
    <property type="molecule type" value="Genomic_DNA"/>
</dbReference>
<reference evidence="3" key="1">
    <citation type="journal article" date="2015" name="PLoS Genet.">
        <title>Genome Sequence and Transcriptome Analyses of Chrysochromulina tobin: Metabolic Tools for Enhanced Algal Fitness in the Prominent Order Prymnesiales (Haptophyceae).</title>
        <authorList>
            <person name="Hovde B.T."/>
            <person name="Deodato C.R."/>
            <person name="Hunsperger H.M."/>
            <person name="Ryken S.A."/>
            <person name="Yost W."/>
            <person name="Jha R.K."/>
            <person name="Patterson J."/>
            <person name="Monnat R.J. Jr."/>
            <person name="Barlow S.B."/>
            <person name="Starkenburg S.R."/>
            <person name="Cattolico R.A."/>
        </authorList>
    </citation>
    <scope>NUCLEOTIDE SEQUENCE</scope>
    <source>
        <strain evidence="3">CCMP291</strain>
    </source>
</reference>
<organism evidence="2 3">
    <name type="scientific">Chrysochromulina tobinii</name>
    <dbReference type="NCBI Taxonomy" id="1460289"/>
    <lineage>
        <taxon>Eukaryota</taxon>
        <taxon>Haptista</taxon>
        <taxon>Haptophyta</taxon>
        <taxon>Prymnesiophyceae</taxon>
        <taxon>Prymnesiales</taxon>
        <taxon>Chrysochromulinaceae</taxon>
        <taxon>Chrysochromulina</taxon>
    </lineage>
</organism>
<proteinExistence type="predicted"/>
<evidence type="ECO:0000256" key="1">
    <source>
        <dbReference type="SAM" id="MobiDB-lite"/>
    </source>
</evidence>
<comment type="caution">
    <text evidence="2">The sequence shown here is derived from an EMBL/GenBank/DDBJ whole genome shotgun (WGS) entry which is preliminary data.</text>
</comment>
<accession>A0A0M0K758</accession>
<dbReference type="AlphaFoldDB" id="A0A0M0K758"/>
<evidence type="ECO:0000313" key="3">
    <source>
        <dbReference type="Proteomes" id="UP000037460"/>
    </source>
</evidence>
<dbReference type="Proteomes" id="UP000037460">
    <property type="component" value="Unassembled WGS sequence"/>
</dbReference>
<protein>
    <submittedName>
        <fullName evidence="2">Uncharacterized protein</fullName>
    </submittedName>
</protein>